<feature type="region of interest" description="Disordered" evidence="1">
    <location>
        <begin position="55"/>
        <end position="156"/>
    </location>
</feature>
<dbReference type="Gramene" id="GBG63707">
    <property type="protein sequence ID" value="GBG63707"/>
    <property type="gene ID" value="CBR_g39249"/>
</dbReference>
<reference evidence="2 3" key="1">
    <citation type="journal article" date="2018" name="Cell">
        <title>The Chara Genome: Secondary Complexity and Implications for Plant Terrestrialization.</title>
        <authorList>
            <person name="Nishiyama T."/>
            <person name="Sakayama H."/>
            <person name="Vries J.D."/>
            <person name="Buschmann H."/>
            <person name="Saint-Marcoux D."/>
            <person name="Ullrich K.K."/>
            <person name="Haas F.B."/>
            <person name="Vanderstraeten L."/>
            <person name="Becker D."/>
            <person name="Lang D."/>
            <person name="Vosolsobe S."/>
            <person name="Rombauts S."/>
            <person name="Wilhelmsson P.K.I."/>
            <person name="Janitza P."/>
            <person name="Kern R."/>
            <person name="Heyl A."/>
            <person name="Rumpler F."/>
            <person name="Villalobos L.I.A.C."/>
            <person name="Clay J.M."/>
            <person name="Skokan R."/>
            <person name="Toyoda A."/>
            <person name="Suzuki Y."/>
            <person name="Kagoshima H."/>
            <person name="Schijlen E."/>
            <person name="Tajeshwar N."/>
            <person name="Catarino B."/>
            <person name="Hetherington A.J."/>
            <person name="Saltykova A."/>
            <person name="Bonnot C."/>
            <person name="Breuninger H."/>
            <person name="Symeonidi A."/>
            <person name="Radhakrishnan G.V."/>
            <person name="Van Nieuwerburgh F."/>
            <person name="Deforce D."/>
            <person name="Chang C."/>
            <person name="Karol K.G."/>
            <person name="Hedrich R."/>
            <person name="Ulvskov P."/>
            <person name="Glockner G."/>
            <person name="Delwiche C.F."/>
            <person name="Petrasek J."/>
            <person name="Van de Peer Y."/>
            <person name="Friml J."/>
            <person name="Beilby M."/>
            <person name="Dolan L."/>
            <person name="Kohara Y."/>
            <person name="Sugano S."/>
            <person name="Fujiyama A."/>
            <person name="Delaux P.-M."/>
            <person name="Quint M."/>
            <person name="TheiBen G."/>
            <person name="Hagemann M."/>
            <person name="Harholt J."/>
            <person name="Dunand C."/>
            <person name="Zachgo S."/>
            <person name="Langdale J."/>
            <person name="Maumus F."/>
            <person name="Straeten D.V.D."/>
            <person name="Gould S.B."/>
            <person name="Rensing S.A."/>
        </authorList>
    </citation>
    <scope>NUCLEOTIDE SEQUENCE [LARGE SCALE GENOMIC DNA]</scope>
    <source>
        <strain evidence="2 3">S276</strain>
    </source>
</reference>
<evidence type="ECO:0000313" key="2">
    <source>
        <dbReference type="EMBL" id="GBG63707.1"/>
    </source>
</evidence>
<evidence type="ECO:0000313" key="3">
    <source>
        <dbReference type="Proteomes" id="UP000265515"/>
    </source>
</evidence>
<keyword evidence="3" id="KW-1185">Reference proteome</keyword>
<feature type="compositionally biased region" description="Basic and acidic residues" evidence="1">
    <location>
        <begin position="90"/>
        <end position="99"/>
    </location>
</feature>
<dbReference type="OrthoDB" id="1933196at2759"/>
<dbReference type="Proteomes" id="UP000265515">
    <property type="component" value="Unassembled WGS sequence"/>
</dbReference>
<dbReference type="PANTHER" id="PTHR35500">
    <property type="entry name" value="OS03G0108700 PROTEIN"/>
    <property type="match status" value="1"/>
</dbReference>
<feature type="compositionally biased region" description="Basic and acidic residues" evidence="1">
    <location>
        <begin position="130"/>
        <end position="139"/>
    </location>
</feature>
<name>A0A388K103_CHABU</name>
<dbReference type="EMBL" id="BFEA01000042">
    <property type="protein sequence ID" value="GBG63707.1"/>
    <property type="molecule type" value="Genomic_DNA"/>
</dbReference>
<accession>A0A388K103</accession>
<feature type="compositionally biased region" description="Polar residues" evidence="1">
    <location>
        <begin position="73"/>
        <end position="85"/>
    </location>
</feature>
<comment type="caution">
    <text evidence="2">The sequence shown here is derived from an EMBL/GenBank/DDBJ whole genome shotgun (WGS) entry which is preliminary data.</text>
</comment>
<dbReference type="PANTHER" id="PTHR35500:SF1">
    <property type="entry name" value="OS03G0108700 PROTEIN"/>
    <property type="match status" value="1"/>
</dbReference>
<feature type="compositionally biased region" description="Basic and acidic residues" evidence="1">
    <location>
        <begin position="147"/>
        <end position="156"/>
    </location>
</feature>
<evidence type="ECO:0000256" key="1">
    <source>
        <dbReference type="SAM" id="MobiDB-lite"/>
    </source>
</evidence>
<organism evidence="2 3">
    <name type="scientific">Chara braunii</name>
    <name type="common">Braun's stonewort</name>
    <dbReference type="NCBI Taxonomy" id="69332"/>
    <lineage>
        <taxon>Eukaryota</taxon>
        <taxon>Viridiplantae</taxon>
        <taxon>Streptophyta</taxon>
        <taxon>Charophyceae</taxon>
        <taxon>Charales</taxon>
        <taxon>Characeae</taxon>
        <taxon>Chara</taxon>
    </lineage>
</organism>
<dbReference type="AlphaFoldDB" id="A0A388K103"/>
<sequence>MPYTTGDHNQNWNMGDADLDFHQQQQSAGGRPGRFSSLETNYNYNHAGANDSRCFSVDGDPTPDADVCGQAVASDTTASDQQLGAGTQRAGDDDGDHGNDCMVTVSAMIGSSSGLKRGREEEEEEEAEEELPHSPHDDSLMAPPNESNEKYPGEVDEERAALETVGPEGAKPSPEVEGRIEEIRAKMNSFTETVSGMLEAGKSYFNDAAAAFEDRIVQLHQHHMQKWEEEINQLLQIDEINEDISLRLANAQSIYSSFGLSQRCSED</sequence>
<protein>
    <submittedName>
        <fullName evidence="2">Uncharacterized protein</fullName>
    </submittedName>
</protein>
<gene>
    <name evidence="2" type="ORF">CBR_g39249</name>
</gene>
<proteinExistence type="predicted"/>